<dbReference type="KEGG" id="haby:HLVA_06770"/>
<name>A0AAU9DD64_9FUSO</name>
<evidence type="ECO:0000256" key="2">
    <source>
        <dbReference type="ARBA" id="ARBA00022795"/>
    </source>
</evidence>
<keyword evidence="4" id="KW-1185">Reference proteome</keyword>
<sequence length="143" mass="15423">MDAISGAVKTQEQYKDTREIKNNTQTLGKDAFMKLLVAQMQNQDPLNPMSNTDSIAQLAQFSSLEQMTTLNESFNSLSTNQKIANISAGAQFLGKEVEGSAGDDQIQGKVVGASFKDGNPILRVDLGDGSYKSIAMQDITSVK</sequence>
<dbReference type="RefSeq" id="WP_307905044.1">
    <property type="nucleotide sequence ID" value="NZ_AP027059.1"/>
</dbReference>
<comment type="similarity">
    <text evidence="1">Belongs to the FlgD family.</text>
</comment>
<dbReference type="GO" id="GO:0044781">
    <property type="term" value="P:bacterial-type flagellum organization"/>
    <property type="evidence" value="ECO:0007669"/>
    <property type="project" value="UniProtKB-KW"/>
</dbReference>
<reference evidence="3 4" key="1">
    <citation type="submission" date="2022-11" db="EMBL/GenBank/DDBJ databases">
        <title>Haliovirga abyssi gen. nov., sp. nov., a mesophilic fermentative bacterium isolated from the Iheya North hydrothermal field and the proposal of Haliovirgaceae fam. nov.</title>
        <authorList>
            <person name="Miyazaki U."/>
            <person name="Tame A."/>
            <person name="Miyazaki J."/>
            <person name="Takai K."/>
            <person name="Sawayama S."/>
            <person name="Kitajima M."/>
            <person name="Okamoto A."/>
            <person name="Nakagawa S."/>
        </authorList>
    </citation>
    <scope>NUCLEOTIDE SEQUENCE [LARGE SCALE GENOMIC DNA]</scope>
    <source>
        <strain evidence="3 4">IC12</strain>
    </source>
</reference>
<evidence type="ECO:0000313" key="3">
    <source>
        <dbReference type="EMBL" id="BDU50108.1"/>
    </source>
</evidence>
<dbReference type="AlphaFoldDB" id="A0AAU9DD64"/>
<evidence type="ECO:0000313" key="4">
    <source>
        <dbReference type="Proteomes" id="UP001321582"/>
    </source>
</evidence>
<dbReference type="Pfam" id="PF03963">
    <property type="entry name" value="FlgD"/>
    <property type="match status" value="1"/>
</dbReference>
<gene>
    <name evidence="3" type="ORF">HLVA_06770</name>
</gene>
<evidence type="ECO:0008006" key="5">
    <source>
        <dbReference type="Google" id="ProtNLM"/>
    </source>
</evidence>
<organism evidence="3 4">
    <name type="scientific">Haliovirga abyssi</name>
    <dbReference type="NCBI Taxonomy" id="2996794"/>
    <lineage>
        <taxon>Bacteria</taxon>
        <taxon>Fusobacteriati</taxon>
        <taxon>Fusobacteriota</taxon>
        <taxon>Fusobacteriia</taxon>
        <taxon>Fusobacteriales</taxon>
        <taxon>Haliovirgaceae</taxon>
        <taxon>Haliovirga</taxon>
    </lineage>
</organism>
<dbReference type="Proteomes" id="UP001321582">
    <property type="component" value="Chromosome"/>
</dbReference>
<protein>
    <recommendedName>
        <fullName evidence="5">Flagellar hook capping protein</fullName>
    </recommendedName>
</protein>
<proteinExistence type="inferred from homology"/>
<dbReference type="EMBL" id="AP027059">
    <property type="protein sequence ID" value="BDU50108.1"/>
    <property type="molecule type" value="Genomic_DNA"/>
</dbReference>
<evidence type="ECO:0000256" key="1">
    <source>
        <dbReference type="ARBA" id="ARBA00010577"/>
    </source>
</evidence>
<dbReference type="InterPro" id="IPR005648">
    <property type="entry name" value="FlgD"/>
</dbReference>
<keyword evidence="2" id="KW-1005">Bacterial flagellum biogenesis</keyword>
<accession>A0AAU9DD64</accession>